<dbReference type="RefSeq" id="WP_282516616.1">
    <property type="nucleotide sequence ID" value="NZ_JASCIR010000040.1"/>
</dbReference>
<evidence type="ECO:0000256" key="1">
    <source>
        <dbReference type="SAM" id="MobiDB-lite"/>
    </source>
</evidence>
<proteinExistence type="predicted"/>
<evidence type="ECO:0000313" key="3">
    <source>
        <dbReference type="Proteomes" id="UP001224661"/>
    </source>
</evidence>
<reference evidence="2 3" key="1">
    <citation type="submission" date="2023-05" db="EMBL/GenBank/DDBJ databases">
        <title>Draft genome sequence of Streptomyces sp. B-S-A8 isolated from a cave soil in Thailand.</title>
        <authorList>
            <person name="Chamroensaksri N."/>
            <person name="Muangham S."/>
        </authorList>
    </citation>
    <scope>NUCLEOTIDE SEQUENCE [LARGE SCALE GENOMIC DNA]</scope>
    <source>
        <strain evidence="2 3">B-S-A8</strain>
    </source>
</reference>
<comment type="caution">
    <text evidence="2">The sequence shown here is derived from an EMBL/GenBank/DDBJ whole genome shotgun (WGS) entry which is preliminary data.</text>
</comment>
<accession>A0ABT6S0B3</accession>
<dbReference type="EMBL" id="JASCIR010000040">
    <property type="protein sequence ID" value="MDI3390137.1"/>
    <property type="molecule type" value="Genomic_DNA"/>
</dbReference>
<evidence type="ECO:0000313" key="2">
    <source>
        <dbReference type="EMBL" id="MDI3390137.1"/>
    </source>
</evidence>
<gene>
    <name evidence="2" type="ORF">QIS99_28685</name>
</gene>
<protein>
    <submittedName>
        <fullName evidence="2">Uncharacterized protein</fullName>
    </submittedName>
</protein>
<dbReference type="Proteomes" id="UP001224661">
    <property type="component" value="Unassembled WGS sequence"/>
</dbReference>
<organism evidence="2 3">
    <name type="scientific">Streptomyces solicavernae</name>
    <dbReference type="NCBI Taxonomy" id="3043614"/>
    <lineage>
        <taxon>Bacteria</taxon>
        <taxon>Bacillati</taxon>
        <taxon>Actinomycetota</taxon>
        <taxon>Actinomycetes</taxon>
        <taxon>Kitasatosporales</taxon>
        <taxon>Streptomycetaceae</taxon>
        <taxon>Streptomyces</taxon>
    </lineage>
</organism>
<feature type="region of interest" description="Disordered" evidence="1">
    <location>
        <begin position="35"/>
        <end position="54"/>
    </location>
</feature>
<keyword evidence="3" id="KW-1185">Reference proteome</keyword>
<sequence>MGAKNHALKSAARRRADRTGQSYEAALQDVRREYERGAFADDGQEQPETMGFAEPVGASEYRKSSYVTGYMVAWGVQELVDEDQLLALVEHAEKHGKPGATDPLVCFLCDRPVVVTREREVHLGLALRKVQRPGQREATELQMPVWTHEECGGTRIWSWSQLALERRRRRLHVDEADLPPKERRRGFTPTEDYCVFTAPDDSPPLFYLQPGDGHRHGPLGFRADRLSDGLPAVDFTQGDEPRPLPEWTIASDRTGLLHIERQGTGRWYQPPAPWTPPAAWLAAAHYHGTAIFLTAPAGSVPPEHLEVAAGDLSDLIAVGRDQLLYGGVMTISGLV</sequence>
<name>A0ABT6S0B3_9ACTN</name>
<feature type="region of interest" description="Disordered" evidence="1">
    <location>
        <begin position="1"/>
        <end position="27"/>
    </location>
</feature>